<dbReference type="SUPFAM" id="SSF56601">
    <property type="entry name" value="beta-lactamase/transpeptidase-like"/>
    <property type="match status" value="1"/>
</dbReference>
<dbReference type="Gene3D" id="1.10.1330.10">
    <property type="entry name" value="Dockerin domain"/>
    <property type="match status" value="1"/>
</dbReference>
<gene>
    <name evidence="3" type="ORF">UT08_C0010G0068</name>
</gene>
<dbReference type="PROSITE" id="PS00018">
    <property type="entry name" value="EF_HAND_1"/>
    <property type="match status" value="2"/>
</dbReference>
<feature type="region of interest" description="Disordered" evidence="1">
    <location>
        <begin position="352"/>
        <end position="375"/>
    </location>
</feature>
<dbReference type="InterPro" id="IPR050789">
    <property type="entry name" value="Diverse_Enzym_Activities"/>
</dbReference>
<dbReference type="GO" id="GO:0004553">
    <property type="term" value="F:hydrolase activity, hydrolyzing O-glycosyl compounds"/>
    <property type="evidence" value="ECO:0007669"/>
    <property type="project" value="InterPro"/>
</dbReference>
<evidence type="ECO:0000313" key="4">
    <source>
        <dbReference type="Proteomes" id="UP000034081"/>
    </source>
</evidence>
<dbReference type="InterPro" id="IPR002105">
    <property type="entry name" value="Dockerin_1_rpt"/>
</dbReference>
<evidence type="ECO:0000313" key="3">
    <source>
        <dbReference type="EMBL" id="KKQ85141.1"/>
    </source>
</evidence>
<dbReference type="CDD" id="cd14256">
    <property type="entry name" value="Dockerin_I"/>
    <property type="match status" value="1"/>
</dbReference>
<accession>A0A0G0P784</accession>
<dbReference type="Proteomes" id="UP000034081">
    <property type="component" value="Unassembled WGS sequence"/>
</dbReference>
<evidence type="ECO:0000256" key="2">
    <source>
        <dbReference type="SAM" id="Phobius"/>
    </source>
</evidence>
<comment type="caution">
    <text evidence="3">The sequence shown here is derived from an EMBL/GenBank/DDBJ whole genome shotgun (WGS) entry which is preliminary data.</text>
</comment>
<feature type="transmembrane region" description="Helical" evidence="2">
    <location>
        <begin position="7"/>
        <end position="31"/>
    </location>
</feature>
<dbReference type="PANTHER" id="PTHR43283">
    <property type="entry name" value="BETA-LACTAMASE-RELATED"/>
    <property type="match status" value="1"/>
</dbReference>
<proteinExistence type="predicted"/>
<dbReference type="PANTHER" id="PTHR43283:SF7">
    <property type="entry name" value="BETA-LACTAMASE-RELATED DOMAIN-CONTAINING PROTEIN"/>
    <property type="match status" value="1"/>
</dbReference>
<reference evidence="3 4" key="1">
    <citation type="journal article" date="2015" name="Nature">
        <title>rRNA introns, odd ribosomes, and small enigmatic genomes across a large radiation of phyla.</title>
        <authorList>
            <person name="Brown C.T."/>
            <person name="Hug L.A."/>
            <person name="Thomas B.C."/>
            <person name="Sharon I."/>
            <person name="Castelle C.J."/>
            <person name="Singh A."/>
            <person name="Wilkins M.J."/>
            <person name="Williams K.H."/>
            <person name="Banfield J.F."/>
        </authorList>
    </citation>
    <scope>NUCLEOTIDE SEQUENCE [LARGE SCALE GENOMIC DNA]</scope>
</reference>
<dbReference type="AlphaFoldDB" id="A0A0G0P784"/>
<sequence length="444" mass="48394">MIYYRLFFYLSLISIIGLVFPINVVAAGYYFPPPGQTLSQQSQQTPQAVGLNPNVVTALSGKASRWALWRHGYLVHVEGNFNQTAEVKSLRKTWHALTVGAAVKQGKIPDFKTQKISVYQTNLVGKDADATWRHVITQSAGFDYPGCGDNTDYAPGQMWTYSDLNLKNLTEGLYKAWGSPGGSYTADNYKTVLNQAYFNAIGMQGWNTQLNADGIRLVLDLEDMGRLGLLALTGGTWNGVELIPSWFVNEFSTKQTAGMQVNYNGCNYGTYPADIGLTKSAFPEAPYGYLTWVNANSKFYSGADSSWVWGIGSGGFMILWNKNNGIVYAGVGVNESVTSNGVPQIIENDITGPNPLYEGEGTPTPPTSTPTKTPTPTQTMIPGDANGDGNVNIADYAIWLTNYNKNLSGPTNGDFNSNGKVDGVDFVIWLPTFQIESQPFGYLA</sequence>
<evidence type="ECO:0000256" key="1">
    <source>
        <dbReference type="SAM" id="MobiDB-lite"/>
    </source>
</evidence>
<keyword evidence="2" id="KW-0472">Membrane</keyword>
<dbReference type="STRING" id="1618570.UT08_C0010G0068"/>
<dbReference type="EMBL" id="LBVL01000010">
    <property type="protein sequence ID" value="KKQ85141.1"/>
    <property type="molecule type" value="Genomic_DNA"/>
</dbReference>
<name>A0A0G0P784_9BACT</name>
<dbReference type="InterPro" id="IPR018247">
    <property type="entry name" value="EF_Hand_1_Ca_BS"/>
</dbReference>
<keyword evidence="2" id="KW-0812">Transmembrane</keyword>
<dbReference type="Gene3D" id="3.40.710.10">
    <property type="entry name" value="DD-peptidase/beta-lactamase superfamily"/>
    <property type="match status" value="1"/>
</dbReference>
<dbReference type="SUPFAM" id="SSF63446">
    <property type="entry name" value="Type I dockerin domain"/>
    <property type="match status" value="1"/>
</dbReference>
<keyword evidence="2" id="KW-1133">Transmembrane helix</keyword>
<organism evidence="3 4">
    <name type="scientific">Candidatus Woesebacteria bacterium GW2011_GWB1_38_8</name>
    <dbReference type="NCBI Taxonomy" id="1618570"/>
    <lineage>
        <taxon>Bacteria</taxon>
        <taxon>Candidatus Woeseibacteriota</taxon>
    </lineage>
</organism>
<dbReference type="InterPro" id="IPR012338">
    <property type="entry name" value="Beta-lactam/transpept-like"/>
</dbReference>
<dbReference type="Pfam" id="PF00404">
    <property type="entry name" value="Dockerin_1"/>
    <property type="match status" value="1"/>
</dbReference>
<evidence type="ECO:0008006" key="5">
    <source>
        <dbReference type="Google" id="ProtNLM"/>
    </source>
</evidence>
<dbReference type="GO" id="GO:0000272">
    <property type="term" value="P:polysaccharide catabolic process"/>
    <property type="evidence" value="ECO:0007669"/>
    <property type="project" value="InterPro"/>
</dbReference>
<dbReference type="InterPro" id="IPR036439">
    <property type="entry name" value="Dockerin_dom_sf"/>
</dbReference>
<protein>
    <recommendedName>
        <fullName evidence="5">Dockerin domain-containing protein</fullName>
    </recommendedName>
</protein>